<name>Q55CT4_DICDI</name>
<dbReference type="InterPro" id="IPR001930">
    <property type="entry name" value="Peptidase_M1"/>
</dbReference>
<dbReference type="GO" id="GO:0005737">
    <property type="term" value="C:cytoplasm"/>
    <property type="evidence" value="ECO:0000314"/>
    <property type="project" value="dictyBase"/>
</dbReference>
<evidence type="ECO:0000256" key="2">
    <source>
        <dbReference type="ARBA" id="ARBA00022438"/>
    </source>
</evidence>
<dbReference type="CDD" id="cd09601">
    <property type="entry name" value="M1_APN-Q_like"/>
    <property type="match status" value="1"/>
</dbReference>
<keyword evidence="5 11" id="KW-0378">Hydrolase</keyword>
<gene>
    <name evidence="15" type="primary">psaA</name>
    <name evidence="15" type="ORF">DDB_G0270994</name>
</gene>
<evidence type="ECO:0000259" key="14">
    <source>
        <dbReference type="Pfam" id="PF17900"/>
    </source>
</evidence>
<dbReference type="Reactome" id="R-DDI-983168">
    <property type="pathway name" value="Antigen processing: Ubiquitination &amp; Proteasome degradation"/>
</dbReference>
<feature type="binding site" evidence="9">
    <location>
        <position position="316"/>
    </location>
    <ligand>
        <name>Zn(2+)</name>
        <dbReference type="ChEBI" id="CHEBI:29105"/>
        <note>catalytic</note>
    </ligand>
</feature>
<dbReference type="Pfam" id="PF17900">
    <property type="entry name" value="Peptidase_M1_N"/>
    <property type="match status" value="1"/>
</dbReference>
<dbReference type="SUPFAM" id="SSF55486">
    <property type="entry name" value="Metalloproteases ('zincins'), catalytic domain"/>
    <property type="match status" value="1"/>
</dbReference>
<dbReference type="Reactome" id="R-DDI-6798695">
    <property type="pathway name" value="Neutrophil degranulation"/>
</dbReference>
<dbReference type="Gene3D" id="2.60.40.1910">
    <property type="match status" value="1"/>
</dbReference>
<dbReference type="KEGG" id="ddi:DDB_G0270994"/>
<evidence type="ECO:0000256" key="9">
    <source>
        <dbReference type="PIRSR" id="PIRSR634016-3"/>
    </source>
</evidence>
<dbReference type="Gene3D" id="1.10.390.10">
    <property type="entry name" value="Neutral Protease Domain 2"/>
    <property type="match status" value="1"/>
</dbReference>
<evidence type="ECO:0000256" key="3">
    <source>
        <dbReference type="ARBA" id="ARBA00022670"/>
    </source>
</evidence>
<reference evidence="15 16" key="1">
    <citation type="journal article" date="2005" name="Nature">
        <title>The genome of the social amoeba Dictyostelium discoideum.</title>
        <authorList>
            <consortium name="The Dictyostelium discoideum Sequencing Consortium"/>
            <person name="Eichinger L."/>
            <person name="Pachebat J.A."/>
            <person name="Glockner G."/>
            <person name="Rajandream M.A."/>
            <person name="Sucgang R."/>
            <person name="Berriman M."/>
            <person name="Song J."/>
            <person name="Olsen R."/>
            <person name="Szafranski K."/>
            <person name="Xu Q."/>
            <person name="Tunggal B."/>
            <person name="Kummerfeld S."/>
            <person name="Madera M."/>
            <person name="Konfortov B.A."/>
            <person name="Rivero F."/>
            <person name="Bankier A.T."/>
            <person name="Lehmann R."/>
            <person name="Hamlin N."/>
            <person name="Davies R."/>
            <person name="Gaudet P."/>
            <person name="Fey P."/>
            <person name="Pilcher K."/>
            <person name="Chen G."/>
            <person name="Saunders D."/>
            <person name="Sodergren E."/>
            <person name="Davis P."/>
            <person name="Kerhornou A."/>
            <person name="Nie X."/>
            <person name="Hall N."/>
            <person name="Anjard C."/>
            <person name="Hemphill L."/>
            <person name="Bason N."/>
            <person name="Farbrother P."/>
            <person name="Desany B."/>
            <person name="Just E."/>
            <person name="Morio T."/>
            <person name="Rost R."/>
            <person name="Churcher C."/>
            <person name="Cooper J."/>
            <person name="Haydock S."/>
            <person name="van Driessche N."/>
            <person name="Cronin A."/>
            <person name="Goodhead I."/>
            <person name="Muzny D."/>
            <person name="Mourier T."/>
            <person name="Pain A."/>
            <person name="Lu M."/>
            <person name="Harper D."/>
            <person name="Lindsay R."/>
            <person name="Hauser H."/>
            <person name="James K."/>
            <person name="Quiles M."/>
            <person name="Madan Babu M."/>
            <person name="Saito T."/>
            <person name="Buchrieser C."/>
            <person name="Wardroper A."/>
            <person name="Felder M."/>
            <person name="Thangavelu M."/>
            <person name="Johnson D."/>
            <person name="Knights A."/>
            <person name="Loulseged H."/>
            <person name="Mungall K."/>
            <person name="Oliver K."/>
            <person name="Price C."/>
            <person name="Quail M.A."/>
            <person name="Urushihara H."/>
            <person name="Hernandez J."/>
            <person name="Rabbinowitsch E."/>
            <person name="Steffen D."/>
            <person name="Sanders M."/>
            <person name="Ma J."/>
            <person name="Kohara Y."/>
            <person name="Sharp S."/>
            <person name="Simmonds M."/>
            <person name="Spiegler S."/>
            <person name="Tivey A."/>
            <person name="Sugano S."/>
            <person name="White B."/>
            <person name="Walker D."/>
            <person name="Woodward J."/>
            <person name="Winckler T."/>
            <person name="Tanaka Y."/>
            <person name="Shaulsky G."/>
            <person name="Schleicher M."/>
            <person name="Weinstock G."/>
            <person name="Rosenthal A."/>
            <person name="Cox E.C."/>
            <person name="Chisholm R.L."/>
            <person name="Gibbs R."/>
            <person name="Loomis W.F."/>
            <person name="Platzer M."/>
            <person name="Kay R.R."/>
            <person name="Williams J."/>
            <person name="Dear P.H."/>
            <person name="Noegel A.A."/>
            <person name="Barrell B."/>
            <person name="Kuspa A."/>
        </authorList>
    </citation>
    <scope>NUCLEOTIDE SEQUENCE [LARGE SCALE GENOMIC DNA]</scope>
    <source>
        <strain evidence="15 16">AX4</strain>
    </source>
</reference>
<feature type="domain" description="Peptidase M1 membrane alanine aminopeptidase" evidence="12">
    <location>
        <begin position="241"/>
        <end position="456"/>
    </location>
</feature>
<evidence type="ECO:0000256" key="8">
    <source>
        <dbReference type="PIRSR" id="PIRSR634016-1"/>
    </source>
</evidence>
<dbReference type="InterPro" id="IPR014782">
    <property type="entry name" value="Peptidase_M1_dom"/>
</dbReference>
<dbReference type="GO" id="GO:0005654">
    <property type="term" value="C:nucleoplasm"/>
    <property type="evidence" value="ECO:0000314"/>
    <property type="project" value="dictyBase"/>
</dbReference>
<evidence type="ECO:0000256" key="4">
    <source>
        <dbReference type="ARBA" id="ARBA00022723"/>
    </source>
</evidence>
<dbReference type="PANTHER" id="PTHR11533:SF174">
    <property type="entry name" value="PUROMYCIN-SENSITIVE AMINOPEPTIDASE-RELATED"/>
    <property type="match status" value="1"/>
</dbReference>
<dbReference type="FunFam" id="1.10.390.10:FF:000001">
    <property type="entry name" value="Aminopeptidase"/>
    <property type="match status" value="1"/>
</dbReference>
<dbReference type="InterPro" id="IPR027268">
    <property type="entry name" value="Peptidase_M4/M1_CTD_sf"/>
</dbReference>
<evidence type="ECO:0000313" key="16">
    <source>
        <dbReference type="Proteomes" id="UP000002195"/>
    </source>
</evidence>
<dbReference type="RefSeq" id="XP_646397.1">
    <property type="nucleotide sequence ID" value="XM_641305.1"/>
</dbReference>
<dbReference type="PRINTS" id="PR00756">
    <property type="entry name" value="ALADIPTASE"/>
</dbReference>
<comment type="similarity">
    <text evidence="1 11">Belongs to the peptidase M1 family.</text>
</comment>
<dbReference type="FunCoup" id="Q55CT4">
    <property type="interactions" value="646"/>
</dbReference>
<dbReference type="HOGENOM" id="CLU_003705_0_1_1"/>
<dbReference type="InterPro" id="IPR045357">
    <property type="entry name" value="Aminopeptidase_N-like_N"/>
</dbReference>
<dbReference type="PhylomeDB" id="Q55CT4"/>
<dbReference type="GO" id="GO:0008270">
    <property type="term" value="F:zinc ion binding"/>
    <property type="evidence" value="ECO:0000314"/>
    <property type="project" value="dictyBase"/>
</dbReference>
<dbReference type="Pfam" id="PF01433">
    <property type="entry name" value="Peptidase_M1"/>
    <property type="match status" value="1"/>
</dbReference>
<dbReference type="GO" id="GO:0005874">
    <property type="term" value="C:microtubule"/>
    <property type="evidence" value="ECO:0000314"/>
    <property type="project" value="dictyBase"/>
</dbReference>
<feature type="binding site" evidence="9">
    <location>
        <position position="335"/>
    </location>
    <ligand>
        <name>Zn(2+)</name>
        <dbReference type="ChEBI" id="CHEBI:29105"/>
        <note>catalytic</note>
    </ligand>
</feature>
<dbReference type="GO" id="GO:0005815">
    <property type="term" value="C:microtubule organizing center"/>
    <property type="evidence" value="ECO:0000314"/>
    <property type="project" value="dictyBase"/>
</dbReference>
<evidence type="ECO:0000259" key="13">
    <source>
        <dbReference type="Pfam" id="PF11838"/>
    </source>
</evidence>
<protein>
    <recommendedName>
        <fullName evidence="11">Aminopeptidase</fullName>
        <ecNumber evidence="11">3.4.11.-</ecNumber>
    </recommendedName>
</protein>
<evidence type="ECO:0000256" key="5">
    <source>
        <dbReference type="ARBA" id="ARBA00022801"/>
    </source>
</evidence>
<dbReference type="MEROPS" id="M01.A31"/>
<dbReference type="FunFam" id="1.25.50.20:FF:000002">
    <property type="entry name" value="Aminopeptidase"/>
    <property type="match status" value="1"/>
</dbReference>
<evidence type="ECO:0000256" key="1">
    <source>
        <dbReference type="ARBA" id="ARBA00010136"/>
    </source>
</evidence>
<feature type="site" description="Transition state stabilizer" evidence="10">
    <location>
        <position position="398"/>
    </location>
</feature>
<dbReference type="EMBL" id="AAFI02000005">
    <property type="protein sequence ID" value="EAL72847.1"/>
    <property type="molecule type" value="Genomic_DNA"/>
</dbReference>
<dbReference type="InterPro" id="IPR024571">
    <property type="entry name" value="ERAP1-like_C_dom"/>
</dbReference>
<evidence type="ECO:0000313" key="15">
    <source>
        <dbReference type="EMBL" id="EAL72847.1"/>
    </source>
</evidence>
<dbReference type="VEuPathDB" id="AmoebaDB:DDB_G0270994"/>
<dbReference type="PANTHER" id="PTHR11533">
    <property type="entry name" value="PROTEASE M1 ZINC METALLOPROTEASE"/>
    <property type="match status" value="1"/>
</dbReference>
<sequence>MCKYNDHKYLVEKVDRLVLPENVVPIKYDLHLKPNLKEFTFKGEETITVQVKQPTKTITIHSIEIEIQSASIKSSSSSQSSKSITFYEPEEVVIFEFENELSVGEYCLSLVFTGLLNDKLKGFYRSKYTVKGEDRYLATTQFEATDARRSFPCFDEPAHKAVFNITLTVSECHTAISNMEEKSITPNNDGTKTYIFEQTPIMSTYLVAYIVGDLEYIEGKTKGGIRVRVYKAKGVEGESDFALDTGIRAMDYFIDYFNVPYPLTKCDHVAVPDFAAGAMENWGLITYRDVILLTSDKTTLATKQDIVGVIGHELAHQWFGNLVTMEWWSQLWLNEGFATFMGYLVTDYLYPKWNVFLEFSQSYRNSALSLDALDNSHAIEVPVRSSAEISEIFDDISYNKGSCVIQMVESRFGESFRKGLHHYLTKHSYKNTITEDLWASISHTSGADVDSFVRSFTKYPGYPVVSIQETEKEGEFSLTQKKFRSDGQVEEKSDDPIWNCFIKFQTKNGPFEFTLTKKSDTVTIPNYKKGDWLKPNYGQCGYYRIAYTSELIKALVPVIESLELPAQDRLGLLSDCYYLCKNGSTPISSYMDLVFSYHNETDSDVWTFIIKSLDEISELSFDQTYKTDLEEMIRKLLKPLSQRLGFEVKSGESSSDTLLRNKVNSYLGILGDKEIVAEARKRFEQFKVDQSSLPSDIRSSVLVTVVKNGSEAEQQEIINRYLASNDIAEKSSLLSVVCKSPSSALVLKALEFSVSKDVRTCESYMLWRVGNEFKPVVWKYFTENFKSINETFNQNVLFAYMISFALSSKMTDQQLQQVEDFFKQNPVAIADRSIKQDLEQIRNNTKWFNSFNKDLLNWIKK</sequence>
<keyword evidence="16" id="KW-1185">Reference proteome</keyword>
<dbReference type="GO" id="GO:0043171">
    <property type="term" value="P:peptide catabolic process"/>
    <property type="evidence" value="ECO:0000318"/>
    <property type="project" value="GO_Central"/>
</dbReference>
<dbReference type="FunFam" id="2.60.40.1730:FF:000002">
    <property type="entry name" value="Aminopeptidase"/>
    <property type="match status" value="1"/>
</dbReference>
<evidence type="ECO:0000256" key="7">
    <source>
        <dbReference type="ARBA" id="ARBA00023049"/>
    </source>
</evidence>
<dbReference type="GO" id="GO:0098609">
    <property type="term" value="P:cell-cell adhesion"/>
    <property type="evidence" value="ECO:0000304"/>
    <property type="project" value="dictyBase"/>
</dbReference>
<dbReference type="STRING" id="44689.Q55CT4"/>
<dbReference type="AlphaFoldDB" id="Q55CT4"/>
<evidence type="ECO:0000259" key="12">
    <source>
        <dbReference type="Pfam" id="PF01433"/>
    </source>
</evidence>
<dbReference type="OMA" id="HDMAGFY"/>
<dbReference type="Pfam" id="PF11838">
    <property type="entry name" value="ERAP1_C"/>
    <property type="match status" value="1"/>
</dbReference>
<feature type="domain" description="ERAP1-like C-terminal" evidence="13">
    <location>
        <begin position="532"/>
        <end position="843"/>
    </location>
</feature>
<keyword evidence="6 9" id="KW-0862">Zinc</keyword>
<dbReference type="GO" id="GO:0004177">
    <property type="term" value="F:aminopeptidase activity"/>
    <property type="evidence" value="ECO:0000314"/>
    <property type="project" value="dictyBase"/>
</dbReference>
<evidence type="ECO:0000256" key="10">
    <source>
        <dbReference type="PIRSR" id="PIRSR634016-4"/>
    </source>
</evidence>
<keyword evidence="7 11" id="KW-0482">Metalloprotease</keyword>
<dbReference type="EC" id="3.4.11.-" evidence="11"/>
<dbReference type="Gene3D" id="1.25.50.20">
    <property type="match status" value="1"/>
</dbReference>
<comment type="caution">
    <text evidence="15">The sequence shown here is derived from an EMBL/GenBank/DDBJ whole genome shotgun (WGS) entry which is preliminary data.</text>
</comment>
<dbReference type="Proteomes" id="UP000002195">
    <property type="component" value="Unassembled WGS sequence"/>
</dbReference>
<dbReference type="GeneID" id="8617352"/>
<comment type="cofactor">
    <cofactor evidence="9 11">
        <name>Zn(2+)</name>
        <dbReference type="ChEBI" id="CHEBI:29105"/>
    </cofactor>
    <text evidence="9 11">Binds 1 zinc ion per subunit.</text>
</comment>
<dbReference type="GO" id="GO:0006508">
    <property type="term" value="P:proteolysis"/>
    <property type="evidence" value="ECO:0000318"/>
    <property type="project" value="GO_Central"/>
</dbReference>
<dbReference type="GO" id="GO:0019901">
    <property type="term" value="F:protein kinase binding"/>
    <property type="evidence" value="ECO:0000353"/>
    <property type="project" value="dictyBase"/>
</dbReference>
<feature type="binding site" evidence="9">
    <location>
        <position position="312"/>
    </location>
    <ligand>
        <name>Zn(2+)</name>
        <dbReference type="ChEBI" id="CHEBI:29105"/>
        <note>catalytic</note>
    </ligand>
</feature>
<dbReference type="eggNOG" id="KOG1046">
    <property type="taxonomic scope" value="Eukaryota"/>
</dbReference>
<feature type="active site" description="Proton acceptor" evidence="8">
    <location>
        <position position="313"/>
    </location>
</feature>
<proteinExistence type="inferred from homology"/>
<dbReference type="GO" id="GO:0016020">
    <property type="term" value="C:membrane"/>
    <property type="evidence" value="ECO:0000314"/>
    <property type="project" value="dictyBase"/>
</dbReference>
<dbReference type="FunFam" id="2.60.40.1910:FF:000018">
    <property type="entry name" value="Aminopeptidase"/>
    <property type="match status" value="1"/>
</dbReference>
<evidence type="ECO:0000256" key="11">
    <source>
        <dbReference type="RuleBase" id="RU364040"/>
    </source>
</evidence>
<dbReference type="InterPro" id="IPR042097">
    <property type="entry name" value="Aminopeptidase_N-like_N_sf"/>
</dbReference>
<dbReference type="GO" id="GO:0031288">
    <property type="term" value="P:sorocarp morphogenesis"/>
    <property type="evidence" value="ECO:0000315"/>
    <property type="project" value="dictyBase"/>
</dbReference>
<dbReference type="SUPFAM" id="SSF63737">
    <property type="entry name" value="Leukotriene A4 hydrolase N-terminal domain"/>
    <property type="match status" value="1"/>
</dbReference>
<dbReference type="SMR" id="Q55CT4"/>
<dbReference type="Reactome" id="R-DDI-983170">
    <property type="pathway name" value="Antigen Presentation: Folding, assembly and peptide loading of class I MHC"/>
</dbReference>
<dbReference type="GO" id="GO:0005576">
    <property type="term" value="C:extracellular region"/>
    <property type="evidence" value="ECO:0000318"/>
    <property type="project" value="GO_Central"/>
</dbReference>
<dbReference type="Gene3D" id="2.60.40.1730">
    <property type="entry name" value="tricorn interacting facor f3 domain"/>
    <property type="match status" value="1"/>
</dbReference>
<accession>Q55CT4</accession>
<dbReference type="InterPro" id="IPR050344">
    <property type="entry name" value="Peptidase_M1_aminopeptidases"/>
</dbReference>
<keyword evidence="3 11" id="KW-0645">Protease</keyword>
<feature type="domain" description="Aminopeptidase N-like N-terminal" evidence="14">
    <location>
        <begin position="24"/>
        <end position="206"/>
    </location>
</feature>
<dbReference type="GO" id="GO:0070006">
    <property type="term" value="F:metalloaminopeptidase activity"/>
    <property type="evidence" value="ECO:0000318"/>
    <property type="project" value="GO_Central"/>
</dbReference>
<dbReference type="InParanoid" id="Q55CT4"/>
<dbReference type="PaxDb" id="44689-DDB0231238"/>
<keyword evidence="4 9" id="KW-0479">Metal-binding</keyword>
<dbReference type="dictyBase" id="DDB_G0270994">
    <property type="gene designation" value="psaA"/>
</dbReference>
<keyword evidence="2 11" id="KW-0031">Aminopeptidase</keyword>
<evidence type="ECO:0000256" key="6">
    <source>
        <dbReference type="ARBA" id="ARBA00022833"/>
    </source>
</evidence>
<organism evidence="15 16">
    <name type="scientific">Dictyostelium discoideum</name>
    <name type="common">Social amoeba</name>
    <dbReference type="NCBI Taxonomy" id="44689"/>
    <lineage>
        <taxon>Eukaryota</taxon>
        <taxon>Amoebozoa</taxon>
        <taxon>Evosea</taxon>
        <taxon>Eumycetozoa</taxon>
        <taxon>Dictyostelia</taxon>
        <taxon>Dictyosteliales</taxon>
        <taxon>Dictyosteliaceae</taxon>
        <taxon>Dictyostelium</taxon>
    </lineage>
</organism>
<dbReference type="InterPro" id="IPR034016">
    <property type="entry name" value="M1_APN-typ"/>
</dbReference>